<dbReference type="OrthoDB" id="28151at10239"/>
<reference evidence="1 2" key="1">
    <citation type="submission" date="2014-11" db="EMBL/GenBank/DDBJ databases">
        <authorList>
            <person name="Fedida A."/>
            <person name="Lindell D."/>
        </authorList>
    </citation>
    <scope>NUCLEOTIDE SEQUENCE [LARGE SCALE GENOMIC DNA]</scope>
</reference>
<dbReference type="KEGG" id="vg:26516626"/>
<evidence type="ECO:0000313" key="1">
    <source>
        <dbReference type="EMBL" id="AJK27508.1"/>
    </source>
</evidence>
<proteinExistence type="predicted"/>
<dbReference type="RefSeq" id="YP_009188156.1">
    <property type="nucleotide sequence ID" value="NC_028663.1"/>
</dbReference>
<gene>
    <name evidence="1" type="ORF">PTIM40_81</name>
</gene>
<name>A0A0C5AIQ6_9CAUD</name>
<keyword evidence="2" id="KW-1185">Reference proteome</keyword>
<accession>A0A0C5AIQ6</accession>
<dbReference type="GeneID" id="26516626"/>
<evidence type="ECO:0000313" key="2">
    <source>
        <dbReference type="Proteomes" id="UP000032135"/>
    </source>
</evidence>
<dbReference type="Proteomes" id="UP000032135">
    <property type="component" value="Segment"/>
</dbReference>
<dbReference type="EMBL" id="KP211958">
    <property type="protein sequence ID" value="AJK27508.1"/>
    <property type="molecule type" value="Genomic_DNA"/>
</dbReference>
<organism evidence="1 2">
    <name type="scientific">Cyanophage P-TIM40</name>
    <dbReference type="NCBI Taxonomy" id="1589733"/>
    <lineage>
        <taxon>Viruses</taxon>
        <taxon>Duplodnaviria</taxon>
        <taxon>Heunggongvirae</taxon>
        <taxon>Uroviricota</taxon>
        <taxon>Caudoviricetes</taxon>
        <taxon>Pantevenvirales</taxon>
        <taxon>Kyanoviridae</taxon>
        <taxon>Libanvirus</taxon>
        <taxon>Libanvirus ptim40</taxon>
    </lineage>
</organism>
<sequence>MALSRNMTKKQVVAIFREAWRQETLGTQWWGDAIAKREAFNDYVDSLNKEGRVTDWQAYNWSNPF</sequence>
<protein>
    <submittedName>
        <fullName evidence="1">Uncharacterized protein</fullName>
    </submittedName>
</protein>